<evidence type="ECO:0000313" key="9">
    <source>
        <dbReference type="Proteomes" id="UP001054801"/>
    </source>
</evidence>
<evidence type="ECO:0000259" key="7">
    <source>
        <dbReference type="PROSITE" id="PS51686"/>
    </source>
</evidence>
<dbReference type="Gene3D" id="3.40.50.150">
    <property type="entry name" value="Vaccinia Virus protein VP39"/>
    <property type="match status" value="1"/>
</dbReference>
<evidence type="ECO:0000256" key="6">
    <source>
        <dbReference type="PROSITE-ProRule" id="PRU01023"/>
    </source>
</evidence>
<comment type="similarity">
    <text evidence="1 6">Belongs to the class I-like SAM-binding methyltransferase superfamily. RsmB/NOP family.</text>
</comment>
<evidence type="ECO:0000256" key="4">
    <source>
        <dbReference type="ARBA" id="ARBA00022691"/>
    </source>
</evidence>
<evidence type="ECO:0000256" key="5">
    <source>
        <dbReference type="ARBA" id="ARBA00022884"/>
    </source>
</evidence>
<dbReference type="PANTHER" id="PTHR22807:SF61">
    <property type="entry name" value="NOL1_NOP2_SUN FAMILY PROTEIN _ ANTITERMINATION NUSB DOMAIN-CONTAINING PROTEIN"/>
    <property type="match status" value="1"/>
</dbReference>
<dbReference type="InterPro" id="IPR023267">
    <property type="entry name" value="RCMT"/>
</dbReference>
<feature type="domain" description="SAM-dependent MTase RsmB/NOP-type" evidence="7">
    <location>
        <begin position="1"/>
        <end position="162"/>
    </location>
</feature>
<evidence type="ECO:0000256" key="2">
    <source>
        <dbReference type="ARBA" id="ARBA00022603"/>
    </source>
</evidence>
<feature type="binding site" evidence="6">
    <location>
        <position position="51"/>
    </location>
    <ligand>
        <name>S-adenosyl-L-methionine</name>
        <dbReference type="ChEBI" id="CHEBI:59789"/>
    </ligand>
</feature>
<keyword evidence="2 6" id="KW-0489">Methyltransferase</keyword>
<feature type="active site" description="Nucleophile" evidence="6">
    <location>
        <position position="104"/>
    </location>
</feature>
<dbReference type="EMBL" id="CP091244">
    <property type="protein sequence ID" value="UJS25319.1"/>
    <property type="molecule type" value="Genomic_DNA"/>
</dbReference>
<keyword evidence="4 6" id="KW-0949">S-adenosyl-L-methionine</keyword>
<feature type="binding site" evidence="6">
    <location>
        <position position="6"/>
    </location>
    <ligand>
        <name>S-adenosyl-L-methionine</name>
        <dbReference type="ChEBI" id="CHEBI:59789"/>
    </ligand>
</feature>
<dbReference type="Proteomes" id="UP001054801">
    <property type="component" value="Chromosome"/>
</dbReference>
<feature type="binding site" evidence="6">
    <location>
        <position position="32"/>
    </location>
    <ligand>
        <name>S-adenosyl-L-methionine</name>
        <dbReference type="ChEBI" id="CHEBI:59789"/>
    </ligand>
</feature>
<dbReference type="Pfam" id="PF01189">
    <property type="entry name" value="Methyltr_RsmB-F"/>
    <property type="match status" value="1"/>
</dbReference>
<dbReference type="RefSeq" id="WP_236500144.1">
    <property type="nucleotide sequence ID" value="NZ_CP091244.1"/>
</dbReference>
<comment type="caution">
    <text evidence="6">Lacks conserved residue(s) required for the propagation of feature annotation.</text>
</comment>
<evidence type="ECO:0000256" key="1">
    <source>
        <dbReference type="ARBA" id="ARBA00007494"/>
    </source>
</evidence>
<dbReference type="InterPro" id="IPR049560">
    <property type="entry name" value="MeTrfase_RsmB-F_NOP2_cat"/>
</dbReference>
<evidence type="ECO:0000256" key="3">
    <source>
        <dbReference type="ARBA" id="ARBA00022679"/>
    </source>
</evidence>
<accession>A0ABY3T282</accession>
<organism evidence="8 9">
    <name type="scientific">Thiothrix winogradskyi</name>
    <dbReference type="NCBI Taxonomy" id="96472"/>
    <lineage>
        <taxon>Bacteria</taxon>
        <taxon>Pseudomonadati</taxon>
        <taxon>Pseudomonadota</taxon>
        <taxon>Gammaproteobacteria</taxon>
        <taxon>Thiotrichales</taxon>
        <taxon>Thiotrichaceae</taxon>
        <taxon>Thiothrix</taxon>
    </lineage>
</organism>
<protein>
    <recommendedName>
        <fullName evidence="7">SAM-dependent MTase RsmB/NOP-type domain-containing protein</fullName>
    </recommendedName>
</protein>
<dbReference type="PROSITE" id="PS01153">
    <property type="entry name" value="NOL1_NOP2_SUN"/>
    <property type="match status" value="1"/>
</dbReference>
<dbReference type="InterPro" id="IPR018314">
    <property type="entry name" value="RsmB/NOL1/NOP2-like_CS"/>
</dbReference>
<reference evidence="8" key="1">
    <citation type="journal article" date="2022" name="Microorganisms">
        <title>Two New Species of Filamentous Sulfur Bacteria of the Genus Thiothrix, Thiothrix winogradskyi sp. nov. and 'Candidatus Thiothrix sulfatifontis' sp. nov.</title>
        <authorList>
            <person name="Ravin N.V."/>
            <person name="Rossetti S."/>
            <person name="Beletsky A.V."/>
            <person name="Kadnikov V.V."/>
            <person name="Rudenko T.S."/>
            <person name="Smolyakov D.D."/>
            <person name="Moskvitina M.I."/>
            <person name="Gureeva M.V."/>
            <person name="Mardanov A.V."/>
            <person name="Grabovich M.Y."/>
        </authorList>
    </citation>
    <scope>NUCLEOTIDE SEQUENCE</scope>
    <source>
        <strain evidence="8">CT3</strain>
    </source>
</reference>
<keyword evidence="9" id="KW-1185">Reference proteome</keyword>
<dbReference type="PRINTS" id="PR02008">
    <property type="entry name" value="RCMTFAMILY"/>
</dbReference>
<name>A0ABY3T282_9GAMM</name>
<keyword evidence="5 6" id="KW-0694">RNA-binding</keyword>
<dbReference type="CDD" id="cd02440">
    <property type="entry name" value="AdoMet_MTases"/>
    <property type="match status" value="1"/>
</dbReference>
<dbReference type="InterPro" id="IPR029063">
    <property type="entry name" value="SAM-dependent_MTases_sf"/>
</dbReference>
<dbReference type="InterPro" id="IPR001678">
    <property type="entry name" value="MeTrfase_RsmB-F_NOP2_dom"/>
</dbReference>
<gene>
    <name evidence="8" type="ORF">L2Y54_04575</name>
</gene>
<dbReference type="PANTHER" id="PTHR22807">
    <property type="entry name" value="NOP2 YEAST -RELATED NOL1/NOP2/FMU SUN DOMAIN-CONTAINING"/>
    <property type="match status" value="1"/>
</dbReference>
<evidence type="ECO:0000313" key="8">
    <source>
        <dbReference type="EMBL" id="UJS25319.1"/>
    </source>
</evidence>
<dbReference type="PROSITE" id="PS51686">
    <property type="entry name" value="SAM_MT_RSMB_NOP"/>
    <property type="match status" value="1"/>
</dbReference>
<proteinExistence type="inferred from homology"/>
<keyword evidence="3 6" id="KW-0808">Transferase</keyword>
<dbReference type="SUPFAM" id="SSF53335">
    <property type="entry name" value="S-adenosyl-L-methionine-dependent methyltransferases"/>
    <property type="match status" value="1"/>
</dbReference>
<sequence>MFSALDESESRLKRVTENLTRLNLQAQLVTADAGELETWWDGQLFDRILLDAPCSATGVIRRHPDIKVLRRDSDIAELQQEQARLLRSLWHTLRPGGQLLYATCSILPDENSRQVEAFLAEYPDAYQQPIEAAWGHAQTVGRQILPGEQGMDGFYYARLGKAVQETIP</sequence>